<feature type="compositionally biased region" description="Polar residues" evidence="1">
    <location>
        <begin position="48"/>
        <end position="60"/>
    </location>
</feature>
<dbReference type="Proteomes" id="UP001056012">
    <property type="component" value="Chromosome 1"/>
</dbReference>
<feature type="transmembrane region" description="Helical" evidence="2">
    <location>
        <begin position="181"/>
        <end position="206"/>
    </location>
</feature>
<evidence type="ECO:0008006" key="5">
    <source>
        <dbReference type="Google" id="ProtNLM"/>
    </source>
</evidence>
<dbReference type="AlphaFoldDB" id="A0A9Q9DPF1"/>
<evidence type="ECO:0000313" key="3">
    <source>
        <dbReference type="EMBL" id="USP73584.1"/>
    </source>
</evidence>
<feature type="region of interest" description="Disordered" evidence="1">
    <location>
        <begin position="48"/>
        <end position="67"/>
    </location>
</feature>
<keyword evidence="4" id="KW-1185">Reference proteome</keyword>
<keyword evidence="2" id="KW-1133">Transmembrane helix</keyword>
<feature type="region of interest" description="Disordered" evidence="1">
    <location>
        <begin position="1"/>
        <end position="41"/>
    </location>
</feature>
<organism evidence="3 4">
    <name type="scientific">Curvularia clavata</name>
    <dbReference type="NCBI Taxonomy" id="95742"/>
    <lineage>
        <taxon>Eukaryota</taxon>
        <taxon>Fungi</taxon>
        <taxon>Dikarya</taxon>
        <taxon>Ascomycota</taxon>
        <taxon>Pezizomycotina</taxon>
        <taxon>Dothideomycetes</taxon>
        <taxon>Pleosporomycetidae</taxon>
        <taxon>Pleosporales</taxon>
        <taxon>Pleosporineae</taxon>
        <taxon>Pleosporaceae</taxon>
        <taxon>Curvularia</taxon>
    </lineage>
</organism>
<gene>
    <name evidence="3" type="ORF">yc1106_00858</name>
</gene>
<dbReference type="VEuPathDB" id="FungiDB:yc1106_00858"/>
<proteinExistence type="predicted"/>
<dbReference type="EMBL" id="CP089274">
    <property type="protein sequence ID" value="USP73584.1"/>
    <property type="molecule type" value="Genomic_DNA"/>
</dbReference>
<protein>
    <recommendedName>
        <fullName evidence="5">Apple domain-containing protein</fullName>
    </recommendedName>
</protein>
<reference evidence="3" key="1">
    <citation type="submission" date="2021-12" db="EMBL/GenBank/DDBJ databases">
        <title>Curvularia clavata genome.</title>
        <authorList>
            <person name="Cao Y."/>
        </authorList>
    </citation>
    <scope>NUCLEOTIDE SEQUENCE</scope>
    <source>
        <strain evidence="3">Yc1106</strain>
    </source>
</reference>
<sequence length="372" mass="39430">MVSSKASTKSFVKEPPMEPCGKSAASKTSTKSLVGESPADQCVCGKSVTSKASTNSSVKKSPTDACGKSLASKSLTKSLAKQSATEPCGKSVRSAEGLQIAEIETYPEAVHRYTPTRDTKLPQLHDHSVPDEEASICSTRLSQERISFRLGPGSDHSGCGTTLEVPPDLVKRFYDHRRRRFCFIIVFTLFILGAVIAASIGGSLYVQERAQKAAAAAADKTEQTLAPNTTAAAVEAPDASQGSSGTYSARPFSAIQLINSTCPSTILVSSQLEGKANNISGRYAYDCLDSTDILDGSDLMAFTAYTLEQCVDACSQYSAMANKNETCKAVVINSQFLQSYETGNGANCWLKGTAESASKGKTGYTAAILRKQ</sequence>
<accession>A0A9Q9DPF1</accession>
<feature type="region of interest" description="Disordered" evidence="1">
    <location>
        <begin position="114"/>
        <end position="135"/>
    </location>
</feature>
<evidence type="ECO:0000256" key="1">
    <source>
        <dbReference type="SAM" id="MobiDB-lite"/>
    </source>
</evidence>
<feature type="compositionally biased region" description="Basic and acidic residues" evidence="1">
    <location>
        <begin position="114"/>
        <end position="130"/>
    </location>
</feature>
<keyword evidence="2" id="KW-0472">Membrane</keyword>
<dbReference type="OrthoDB" id="5358884at2759"/>
<feature type="compositionally biased region" description="Low complexity" evidence="1">
    <location>
        <begin position="22"/>
        <end position="32"/>
    </location>
</feature>
<name>A0A9Q9DPF1_CURCL</name>
<evidence type="ECO:0000313" key="4">
    <source>
        <dbReference type="Proteomes" id="UP001056012"/>
    </source>
</evidence>
<evidence type="ECO:0000256" key="2">
    <source>
        <dbReference type="SAM" id="Phobius"/>
    </source>
</evidence>
<keyword evidence="2" id="KW-0812">Transmembrane</keyword>
<feature type="compositionally biased region" description="Polar residues" evidence="1">
    <location>
        <begin position="1"/>
        <end position="10"/>
    </location>
</feature>